<keyword evidence="4" id="KW-0140">cGMP</keyword>
<dbReference type="InterPro" id="IPR036971">
    <property type="entry name" value="PDEase_catalytic_dom_sf"/>
</dbReference>
<dbReference type="GO" id="GO:0007165">
    <property type="term" value="P:signal transduction"/>
    <property type="evidence" value="ECO:0007669"/>
    <property type="project" value="InterPro"/>
</dbReference>
<dbReference type="Gene3D" id="3.30.450.40">
    <property type="match status" value="2"/>
</dbReference>
<feature type="binding site" evidence="8">
    <location>
        <position position="696"/>
    </location>
    <ligand>
        <name>AMP</name>
        <dbReference type="ChEBI" id="CHEBI:456215"/>
    </ligand>
</feature>
<dbReference type="PRINTS" id="PR00387">
    <property type="entry name" value="PDIESTERASE1"/>
</dbReference>
<name>A0AAW2I4A2_9NEOP</name>
<evidence type="ECO:0000256" key="6">
    <source>
        <dbReference type="ARBA" id="ARBA00022801"/>
    </source>
</evidence>
<sequence length="753" mass="86914">MSGADTDLRRERRSRYTDGGDAIKRVLAPFLAKYKKKIKVTDIPEEFLHIYQKSKPAEVLAKLAEYVTDNEDVINVLRETSEVMKNFTKSDGVSLYLVDPSKEFIVLCPNTPLSSERSTVRYPIEPGTTVSAYVAYVQDFVCATDILGDPRFPEGIPGVGRLAKSVLCVPALTRDETEVIAIIELYRKVNEEQYTLDEIQMVITMTGWIGAAVQLNNEKLFYLKESELNKYFINLLQLFFNGVVPFDKLVTDIVMFAKKTVGAERGSFYTILGNVVENTNDDILTEVYEEGLDTSQQIFKKKALQRFCKNCPGIAGYAARTGKVIVVEDAYEDERFNKAQDILGFRSRTIISVPIKNSLNVFGVLTLFNKFPRFTQRDEHMLETFASYCLLACQFKRASEDLQKTLHRYNGHNELLVMHVKPCTHDLEAIKNFNVQNLQIPRRYFGFDWFIGNHEKHAIDYVVYSFEYCLGSDFFDRPSLWEFALLARKSYRQNPYHNFAHAFTVFHCAFNIIVKNPKKFTMIEKTGLLIATLLHDSDHFGYTNTFLVMTGNWLAKLYEESCLEHHHIDMCMMFIEITNLFVRIAPEEIQELRRLIEQLILSTDPVSHFKVRGFLANLIKTGAFEWENYEHRLAYMENIMACADLSGQCKPFSVVKQVTASLYKEFYNQGDMEKELGLTPLSMMNREKQKLIPADQIKFLTIICLPMIEILVAVLPNTELLLKMCLDVIERWKMLKDKQEKNLWWPEESHVAL</sequence>
<feature type="binding site" evidence="9">
    <location>
        <position position="536"/>
    </location>
    <ligand>
        <name>Zn(2+)</name>
        <dbReference type="ChEBI" id="CHEBI:29105"/>
        <label>1</label>
    </ligand>
</feature>
<dbReference type="InterPro" id="IPR002073">
    <property type="entry name" value="PDEase_catalytic_dom"/>
</dbReference>
<accession>A0AAW2I4A2</accession>
<organism evidence="11">
    <name type="scientific">Menopon gallinae</name>
    <name type="common">poultry shaft louse</name>
    <dbReference type="NCBI Taxonomy" id="328185"/>
    <lineage>
        <taxon>Eukaryota</taxon>
        <taxon>Metazoa</taxon>
        <taxon>Ecdysozoa</taxon>
        <taxon>Arthropoda</taxon>
        <taxon>Hexapoda</taxon>
        <taxon>Insecta</taxon>
        <taxon>Pterygota</taxon>
        <taxon>Neoptera</taxon>
        <taxon>Paraneoptera</taxon>
        <taxon>Psocodea</taxon>
        <taxon>Troctomorpha</taxon>
        <taxon>Phthiraptera</taxon>
        <taxon>Amblycera</taxon>
        <taxon>Menoponidae</taxon>
        <taxon>Menopon</taxon>
    </lineage>
</organism>
<comment type="cofactor">
    <cofactor evidence="1">
        <name>a divalent metal cation</name>
        <dbReference type="ChEBI" id="CHEBI:60240"/>
    </cofactor>
</comment>
<dbReference type="InterPro" id="IPR029016">
    <property type="entry name" value="GAF-like_dom_sf"/>
</dbReference>
<dbReference type="Pfam" id="PF00233">
    <property type="entry name" value="PDEase_I"/>
    <property type="match status" value="1"/>
</dbReference>
<dbReference type="EMBL" id="JARGDH010000002">
    <property type="protein sequence ID" value="KAL0276528.1"/>
    <property type="molecule type" value="Genomic_DNA"/>
</dbReference>
<evidence type="ECO:0000256" key="7">
    <source>
        <dbReference type="PIRSR" id="PIRSR623088-1"/>
    </source>
</evidence>
<gene>
    <name evidence="11" type="ORF">PYX00_004084</name>
</gene>
<evidence type="ECO:0000256" key="2">
    <source>
        <dbReference type="ARBA" id="ARBA00007648"/>
    </source>
</evidence>
<evidence type="ECO:0000256" key="3">
    <source>
        <dbReference type="ARBA" id="ARBA00012319"/>
    </source>
</evidence>
<dbReference type="CDD" id="cd00077">
    <property type="entry name" value="HDc"/>
    <property type="match status" value="1"/>
</dbReference>
<evidence type="ECO:0000256" key="9">
    <source>
        <dbReference type="PIRSR" id="PIRSR623088-3"/>
    </source>
</evidence>
<feature type="binding site" evidence="9">
    <location>
        <position position="535"/>
    </location>
    <ligand>
        <name>Zn(2+)</name>
        <dbReference type="ChEBI" id="CHEBI:29105"/>
        <label>1</label>
    </ligand>
</feature>
<dbReference type="EC" id="3.1.4.35" evidence="3"/>
<evidence type="ECO:0000313" key="11">
    <source>
        <dbReference type="EMBL" id="KAL0276528.1"/>
    </source>
</evidence>
<feature type="active site" description="Proton donor" evidence="7">
    <location>
        <position position="497"/>
    </location>
</feature>
<comment type="caution">
    <text evidence="11">The sequence shown here is derived from an EMBL/GenBank/DDBJ whole genome shotgun (WGS) entry which is preliminary data.</text>
</comment>
<dbReference type="InterPro" id="IPR023088">
    <property type="entry name" value="PDEase"/>
</dbReference>
<keyword evidence="6" id="KW-0378">Hydrolase</keyword>
<proteinExistence type="inferred from homology"/>
<keyword evidence="5 9" id="KW-0479">Metal-binding</keyword>
<evidence type="ECO:0000256" key="1">
    <source>
        <dbReference type="ARBA" id="ARBA00001968"/>
    </source>
</evidence>
<dbReference type="SUPFAM" id="SSF109604">
    <property type="entry name" value="HD-domain/PDEase-like"/>
    <property type="match status" value="1"/>
</dbReference>
<dbReference type="GO" id="GO:0047555">
    <property type="term" value="F:3',5'-cyclic-GMP phosphodiesterase activity"/>
    <property type="evidence" value="ECO:0007669"/>
    <property type="project" value="UniProtKB-EC"/>
</dbReference>
<feature type="binding site" evidence="9">
    <location>
        <position position="536"/>
    </location>
    <ligand>
        <name>Zn(2+)</name>
        <dbReference type="ChEBI" id="CHEBI:29105"/>
        <label>2</label>
    </ligand>
</feature>
<feature type="domain" description="PDEase" evidence="10">
    <location>
        <begin position="423"/>
        <end position="739"/>
    </location>
</feature>
<feature type="binding site" evidence="8">
    <location>
        <position position="536"/>
    </location>
    <ligand>
        <name>AMP</name>
        <dbReference type="ChEBI" id="CHEBI:456215"/>
    </ligand>
</feature>
<protein>
    <recommendedName>
        <fullName evidence="3">3',5'-cyclic-GMP phosphodiesterase</fullName>
        <ecNumber evidence="3">3.1.4.35</ecNumber>
    </recommendedName>
</protein>
<dbReference type="AlphaFoldDB" id="A0AAW2I4A2"/>
<dbReference type="PROSITE" id="PS51845">
    <property type="entry name" value="PDEASE_I_2"/>
    <property type="match status" value="1"/>
</dbReference>
<feature type="binding site" evidence="9">
    <location>
        <position position="644"/>
    </location>
    <ligand>
        <name>Zn(2+)</name>
        <dbReference type="ChEBI" id="CHEBI:29105"/>
        <label>1</label>
    </ligand>
</feature>
<dbReference type="InterPro" id="IPR003607">
    <property type="entry name" value="HD/PDEase_dom"/>
</dbReference>
<feature type="binding site" evidence="9">
    <location>
        <position position="501"/>
    </location>
    <ligand>
        <name>Zn(2+)</name>
        <dbReference type="ChEBI" id="CHEBI:29105"/>
        <label>1</label>
    </ligand>
</feature>
<evidence type="ECO:0000256" key="4">
    <source>
        <dbReference type="ARBA" id="ARBA00022535"/>
    </source>
</evidence>
<feature type="binding site" evidence="8">
    <location>
        <position position="644"/>
    </location>
    <ligand>
        <name>AMP</name>
        <dbReference type="ChEBI" id="CHEBI:456215"/>
    </ligand>
</feature>
<feature type="binding site" evidence="8">
    <location>
        <begin position="497"/>
        <end position="501"/>
    </location>
    <ligand>
        <name>AMP</name>
        <dbReference type="ChEBI" id="CHEBI:456215"/>
    </ligand>
</feature>
<dbReference type="Gene3D" id="1.10.1300.10">
    <property type="entry name" value="3'5'-cyclic nucleotide phosphodiesterase, catalytic domain"/>
    <property type="match status" value="1"/>
</dbReference>
<dbReference type="SMART" id="SM00065">
    <property type="entry name" value="GAF"/>
    <property type="match status" value="2"/>
</dbReference>
<dbReference type="PANTHER" id="PTHR11347">
    <property type="entry name" value="CYCLIC NUCLEOTIDE PHOSPHODIESTERASE"/>
    <property type="match status" value="1"/>
</dbReference>
<evidence type="ECO:0000256" key="8">
    <source>
        <dbReference type="PIRSR" id="PIRSR623088-2"/>
    </source>
</evidence>
<evidence type="ECO:0000259" key="10">
    <source>
        <dbReference type="PROSITE" id="PS51845"/>
    </source>
</evidence>
<dbReference type="SUPFAM" id="SSF55781">
    <property type="entry name" value="GAF domain-like"/>
    <property type="match status" value="2"/>
</dbReference>
<dbReference type="InterPro" id="IPR003018">
    <property type="entry name" value="GAF"/>
</dbReference>
<dbReference type="Pfam" id="PF01590">
    <property type="entry name" value="GAF"/>
    <property type="match status" value="2"/>
</dbReference>
<reference evidence="11" key="1">
    <citation type="journal article" date="2024" name="Gigascience">
        <title>Chromosome-level genome of the poultry shaft louse Menopon gallinae provides insight into the host-switching and adaptive evolution of parasitic lice.</title>
        <authorList>
            <person name="Xu Y."/>
            <person name="Ma L."/>
            <person name="Liu S."/>
            <person name="Liang Y."/>
            <person name="Liu Q."/>
            <person name="He Z."/>
            <person name="Tian L."/>
            <person name="Duan Y."/>
            <person name="Cai W."/>
            <person name="Li H."/>
            <person name="Song F."/>
        </authorList>
    </citation>
    <scope>NUCLEOTIDE SEQUENCE</scope>
    <source>
        <strain evidence="11">Cailab_2023a</strain>
    </source>
</reference>
<dbReference type="GO" id="GO:0046872">
    <property type="term" value="F:metal ion binding"/>
    <property type="evidence" value="ECO:0007669"/>
    <property type="project" value="UniProtKB-KW"/>
</dbReference>
<evidence type="ECO:0000256" key="5">
    <source>
        <dbReference type="ARBA" id="ARBA00022723"/>
    </source>
</evidence>
<comment type="similarity">
    <text evidence="2">Belongs to the cyclic nucleotide phosphodiesterase family.</text>
</comment>